<feature type="transmembrane region" description="Helical" evidence="1">
    <location>
        <begin position="51"/>
        <end position="77"/>
    </location>
</feature>
<gene>
    <name evidence="2" type="ORF">Dsi01nite_005550</name>
</gene>
<evidence type="ECO:0000256" key="1">
    <source>
        <dbReference type="SAM" id="Phobius"/>
    </source>
</evidence>
<name>A0A919PFA4_9ACTN</name>
<dbReference type="Proteomes" id="UP000660611">
    <property type="component" value="Unassembled WGS sequence"/>
</dbReference>
<dbReference type="EMBL" id="BONQ01000014">
    <property type="protein sequence ID" value="GIG42514.1"/>
    <property type="molecule type" value="Genomic_DNA"/>
</dbReference>
<protein>
    <recommendedName>
        <fullName evidence="4">PH domain-containing protein</fullName>
    </recommendedName>
</protein>
<feature type="transmembrane region" description="Helical" evidence="1">
    <location>
        <begin position="28"/>
        <end position="45"/>
    </location>
</feature>
<evidence type="ECO:0000313" key="3">
    <source>
        <dbReference type="Proteomes" id="UP000660611"/>
    </source>
</evidence>
<accession>A0A919PFA4</accession>
<evidence type="ECO:0008006" key="4">
    <source>
        <dbReference type="Google" id="ProtNLM"/>
    </source>
</evidence>
<evidence type="ECO:0000313" key="2">
    <source>
        <dbReference type="EMBL" id="GIG42514.1"/>
    </source>
</evidence>
<keyword evidence="1" id="KW-0812">Transmembrane</keyword>
<keyword evidence="1" id="KW-0472">Membrane</keyword>
<sequence length="197" mass="20830">MVCETVAAFEIHVAPGDLMTLHYRRPNFFLLALYFAAGLGIIYGSQNGWSVSLLFIIPLGSTALLVLGAVVVLFALWSVRQAFRPDPVTIEPAGLRLRVAGINREVPWSAIDAVFLEPYVNPGDDSGTHRLVIVPAAGVDLGTAADHRNQADGRPSIVLLALDETLESAAEVHQALAALAGPRFAPPAAAGPFIAEG</sequence>
<keyword evidence="3" id="KW-1185">Reference proteome</keyword>
<comment type="caution">
    <text evidence="2">The sequence shown here is derived from an EMBL/GenBank/DDBJ whole genome shotgun (WGS) entry which is preliminary data.</text>
</comment>
<proteinExistence type="predicted"/>
<keyword evidence="1" id="KW-1133">Transmembrane helix</keyword>
<reference evidence="2" key="1">
    <citation type="submission" date="2021-01" db="EMBL/GenBank/DDBJ databases">
        <title>Whole genome shotgun sequence of Dactylosporangium siamense NBRC 106093.</title>
        <authorList>
            <person name="Komaki H."/>
            <person name="Tamura T."/>
        </authorList>
    </citation>
    <scope>NUCLEOTIDE SEQUENCE</scope>
    <source>
        <strain evidence="2">NBRC 106093</strain>
    </source>
</reference>
<organism evidence="2 3">
    <name type="scientific">Dactylosporangium siamense</name>
    <dbReference type="NCBI Taxonomy" id="685454"/>
    <lineage>
        <taxon>Bacteria</taxon>
        <taxon>Bacillati</taxon>
        <taxon>Actinomycetota</taxon>
        <taxon>Actinomycetes</taxon>
        <taxon>Micromonosporales</taxon>
        <taxon>Micromonosporaceae</taxon>
        <taxon>Dactylosporangium</taxon>
    </lineage>
</organism>
<dbReference type="AlphaFoldDB" id="A0A919PFA4"/>
<dbReference type="RefSeq" id="WP_203844390.1">
    <property type="nucleotide sequence ID" value="NZ_BAAAVW010000005.1"/>
</dbReference>